<evidence type="ECO:0000313" key="1">
    <source>
        <dbReference type="EMBL" id="CAL1300997.1"/>
    </source>
</evidence>
<keyword evidence="2" id="KW-1185">Reference proteome</keyword>
<feature type="non-terminal residue" evidence="1">
    <location>
        <position position="1"/>
    </location>
</feature>
<organism evidence="1 2">
    <name type="scientific">Larinioides sclopetarius</name>
    <dbReference type="NCBI Taxonomy" id="280406"/>
    <lineage>
        <taxon>Eukaryota</taxon>
        <taxon>Metazoa</taxon>
        <taxon>Ecdysozoa</taxon>
        <taxon>Arthropoda</taxon>
        <taxon>Chelicerata</taxon>
        <taxon>Arachnida</taxon>
        <taxon>Araneae</taxon>
        <taxon>Araneomorphae</taxon>
        <taxon>Entelegynae</taxon>
        <taxon>Araneoidea</taxon>
        <taxon>Araneidae</taxon>
        <taxon>Larinioides</taxon>
    </lineage>
</organism>
<protein>
    <submittedName>
        <fullName evidence="1">Uncharacterized protein</fullName>
    </submittedName>
</protein>
<evidence type="ECO:0000313" key="2">
    <source>
        <dbReference type="Proteomes" id="UP001497382"/>
    </source>
</evidence>
<accession>A0AAV2BXP4</accession>
<reference evidence="1 2" key="1">
    <citation type="submission" date="2024-04" db="EMBL/GenBank/DDBJ databases">
        <authorList>
            <person name="Rising A."/>
            <person name="Reimegard J."/>
            <person name="Sonavane S."/>
            <person name="Akerstrom W."/>
            <person name="Nylinder S."/>
            <person name="Hedman E."/>
            <person name="Kallberg Y."/>
        </authorList>
    </citation>
    <scope>NUCLEOTIDE SEQUENCE [LARGE SCALE GENOMIC DNA]</scope>
</reference>
<dbReference type="Proteomes" id="UP001497382">
    <property type="component" value="Unassembled WGS sequence"/>
</dbReference>
<name>A0AAV2BXP4_9ARAC</name>
<dbReference type="AlphaFoldDB" id="A0AAV2BXP4"/>
<sequence>RQRGSPPDVGGIGYTKQKASVFGGPAIFTPVFSFGGNQSKPCFRFASTNNTCGSVNYFRTPAQTINPGPQGEPPVFGTSVSSTTPVYNFKGIPLPDLKNQPKELRVEHSAVNRKIDITTGVMETDASTQQIGVLCAPSEFNSTFPLRGNQSKPLFGTSGIKRGSETTGNNEESALVALVSVPVDADQQSSKLT</sequence>
<gene>
    <name evidence="1" type="ORF">LARSCL_LOCUS22254</name>
</gene>
<dbReference type="EMBL" id="CAXIEN010000605">
    <property type="protein sequence ID" value="CAL1300997.1"/>
    <property type="molecule type" value="Genomic_DNA"/>
</dbReference>
<comment type="caution">
    <text evidence="1">The sequence shown here is derived from an EMBL/GenBank/DDBJ whole genome shotgun (WGS) entry which is preliminary data.</text>
</comment>
<proteinExistence type="predicted"/>